<evidence type="ECO:0000313" key="1">
    <source>
        <dbReference type="EMBL" id="KKN22230.1"/>
    </source>
</evidence>
<comment type="caution">
    <text evidence="1">The sequence shown here is derived from an EMBL/GenBank/DDBJ whole genome shotgun (WGS) entry which is preliminary data.</text>
</comment>
<name>A0A0F9NRW5_9ZZZZ</name>
<dbReference type="Gene3D" id="6.20.20.10">
    <property type="match status" value="1"/>
</dbReference>
<dbReference type="EMBL" id="LAZR01003080">
    <property type="protein sequence ID" value="KKN22230.1"/>
    <property type="molecule type" value="Genomic_DNA"/>
</dbReference>
<proteinExistence type="predicted"/>
<protein>
    <submittedName>
        <fullName evidence="1">Uncharacterized protein</fullName>
    </submittedName>
</protein>
<reference evidence="1" key="1">
    <citation type="journal article" date="2015" name="Nature">
        <title>Complex archaea that bridge the gap between prokaryotes and eukaryotes.</title>
        <authorList>
            <person name="Spang A."/>
            <person name="Saw J.H."/>
            <person name="Jorgensen S.L."/>
            <person name="Zaremba-Niedzwiedzka K."/>
            <person name="Martijn J."/>
            <person name="Lind A.E."/>
            <person name="van Eijk R."/>
            <person name="Schleper C."/>
            <person name="Guy L."/>
            <person name="Ettema T.J."/>
        </authorList>
    </citation>
    <scope>NUCLEOTIDE SEQUENCE</scope>
</reference>
<dbReference type="SUPFAM" id="SSF57938">
    <property type="entry name" value="DnaJ/Hsp40 cysteine-rich domain"/>
    <property type="match status" value="1"/>
</dbReference>
<accession>A0A0F9NRW5</accession>
<dbReference type="AlphaFoldDB" id="A0A0F9NRW5"/>
<gene>
    <name evidence="1" type="ORF">LCGC14_0917310</name>
</gene>
<sequence>MKQVDELVEYVAEKISVLTTGEKWEHKGAEWITHRIAKQILSHPDLALIDRGEEEIECSLCGGTGESIHGIFTCKNCKGSGLERSLVENVIPLAEEVKNALNGY</sequence>
<organism evidence="1">
    <name type="scientific">marine sediment metagenome</name>
    <dbReference type="NCBI Taxonomy" id="412755"/>
    <lineage>
        <taxon>unclassified sequences</taxon>
        <taxon>metagenomes</taxon>
        <taxon>ecological metagenomes</taxon>
    </lineage>
</organism>
<dbReference type="InterPro" id="IPR036410">
    <property type="entry name" value="HSP_DnaJ_Cys-rich_dom_sf"/>
</dbReference>